<keyword evidence="2" id="KW-0408">Iron</keyword>
<dbReference type="Pfam" id="PF00037">
    <property type="entry name" value="Fer4"/>
    <property type="match status" value="1"/>
</dbReference>
<dbReference type="SUPFAM" id="SSF52540">
    <property type="entry name" value="P-loop containing nucleoside triphosphate hydrolases"/>
    <property type="match status" value="1"/>
</dbReference>
<feature type="domain" description="4Fe-4S ferredoxin-type" evidence="4">
    <location>
        <begin position="87"/>
        <end position="115"/>
    </location>
</feature>
<dbReference type="InterPro" id="IPR017896">
    <property type="entry name" value="4Fe4S_Fe-S-bd"/>
</dbReference>
<gene>
    <name evidence="5" type="ORF">GH807_01735</name>
</gene>
<dbReference type="RefSeq" id="WP_148602468.1">
    <property type="nucleotide sequence ID" value="NZ_RXYB01000003.1"/>
</dbReference>
<dbReference type="InterPro" id="IPR027417">
    <property type="entry name" value="P-loop_NTPase"/>
</dbReference>
<dbReference type="InterPro" id="IPR002586">
    <property type="entry name" value="CobQ/CobB/MinD/ParA_Nub-bd_dom"/>
</dbReference>
<name>A0ABR6WH50_9FIRM</name>
<evidence type="ECO:0000256" key="3">
    <source>
        <dbReference type="ARBA" id="ARBA00023014"/>
    </source>
</evidence>
<keyword evidence="6" id="KW-1185">Reference proteome</keyword>
<dbReference type="Gene3D" id="3.30.70.20">
    <property type="match status" value="1"/>
</dbReference>
<dbReference type="InterPro" id="IPR017900">
    <property type="entry name" value="4Fe4S_Fe_S_CS"/>
</dbReference>
<dbReference type="Pfam" id="PF01656">
    <property type="entry name" value="CbiA"/>
    <property type="match status" value="1"/>
</dbReference>
<dbReference type="SUPFAM" id="SSF54862">
    <property type="entry name" value="4Fe-4S ferredoxins"/>
    <property type="match status" value="1"/>
</dbReference>
<evidence type="ECO:0000256" key="2">
    <source>
        <dbReference type="ARBA" id="ARBA00023004"/>
    </source>
</evidence>
<keyword evidence="1" id="KW-0479">Metal-binding</keyword>
<evidence type="ECO:0000313" key="5">
    <source>
        <dbReference type="EMBL" id="MBC3795773.1"/>
    </source>
</evidence>
<keyword evidence="3" id="KW-0411">Iron-sulfur</keyword>
<comment type="caution">
    <text evidence="5">The sequence shown here is derived from an EMBL/GenBank/DDBJ whole genome shotgun (WGS) entry which is preliminary data.</text>
</comment>
<evidence type="ECO:0000256" key="1">
    <source>
        <dbReference type="ARBA" id="ARBA00022723"/>
    </source>
</evidence>
<dbReference type="EMBL" id="WJBB01000002">
    <property type="protein sequence ID" value="MBC3795773.1"/>
    <property type="molecule type" value="Genomic_DNA"/>
</dbReference>
<organism evidence="5 6">
    <name type="scientific">Acetobacterium tundrae</name>
    <dbReference type="NCBI Taxonomy" id="132932"/>
    <lineage>
        <taxon>Bacteria</taxon>
        <taxon>Bacillati</taxon>
        <taxon>Bacillota</taxon>
        <taxon>Clostridia</taxon>
        <taxon>Eubacteriales</taxon>
        <taxon>Eubacteriaceae</taxon>
        <taxon>Acetobacterium</taxon>
    </lineage>
</organism>
<dbReference type="CDD" id="cd03110">
    <property type="entry name" value="SIMIBI_bact_arch"/>
    <property type="match status" value="1"/>
</dbReference>
<dbReference type="PROSITE" id="PS51379">
    <property type="entry name" value="4FE4S_FER_2"/>
    <property type="match status" value="2"/>
</dbReference>
<sequence>MKLAVLSGKGGTGKTLVSVNLAAVAGNSVYIDCDVEEPNGHLFFKPKGIEKEKVTIKVPVVDEDLCIGCRKCVDFCKFNALAAVLDKLIVFDEICHSCGGCILFCPTKALTEKDKVIGEIQSGVSDSVKVITGMMNTGEESGIPIIKKLLNKISNETAMTFIDCPPGSACIVMESIRDADYCILVAEPTVFGLHNLQMVYELVKIFKKPYGVVINKCLQSENDNLIEKYCNDNKIKILTKILFESELGILNSNAMIVSRKSSKYYSMFSSLLQIITKEVHDETVTHS</sequence>
<feature type="domain" description="4Fe-4S ferredoxin-type" evidence="4">
    <location>
        <begin position="57"/>
        <end position="86"/>
    </location>
</feature>
<proteinExistence type="predicted"/>
<dbReference type="Gene3D" id="3.40.50.300">
    <property type="entry name" value="P-loop containing nucleotide triphosphate hydrolases"/>
    <property type="match status" value="1"/>
</dbReference>
<dbReference type="PROSITE" id="PS00198">
    <property type="entry name" value="4FE4S_FER_1"/>
    <property type="match status" value="1"/>
</dbReference>
<dbReference type="Proteomes" id="UP000653358">
    <property type="component" value="Unassembled WGS sequence"/>
</dbReference>
<dbReference type="PANTHER" id="PTHR43063:SF1">
    <property type="entry name" value="4FE-4S CLUSTER CONTAINING PARA FAMILY ATPASE PROTEIN"/>
    <property type="match status" value="1"/>
</dbReference>
<reference evidence="5 6" key="1">
    <citation type="journal article" date="2020" name="mSystems">
        <title>Defining Genomic and Predicted Metabolic Features of the Acetobacterium Genus.</title>
        <authorList>
            <person name="Ross D.E."/>
            <person name="Marshall C.W."/>
            <person name="Gulliver D."/>
            <person name="May H.D."/>
            <person name="Norman R.S."/>
        </authorList>
    </citation>
    <scope>NUCLEOTIDE SEQUENCE [LARGE SCALE GENOMIC DNA]</scope>
    <source>
        <strain evidence="5 6">DSM 9173</strain>
    </source>
</reference>
<accession>A0ABR6WH50</accession>
<evidence type="ECO:0000313" key="6">
    <source>
        <dbReference type="Proteomes" id="UP000653358"/>
    </source>
</evidence>
<evidence type="ECO:0000259" key="4">
    <source>
        <dbReference type="PROSITE" id="PS51379"/>
    </source>
</evidence>
<protein>
    <submittedName>
        <fullName evidence="5">AAA family ATPase</fullName>
    </submittedName>
</protein>
<dbReference type="PANTHER" id="PTHR43063">
    <property type="entry name" value="4FE-4S CLUSTER CONTAINING PARA FAMILY ATPASE PROTEIN"/>
    <property type="match status" value="1"/>
</dbReference>